<name>A0A7X5VDB0_9ACTN</name>
<comment type="caution">
    <text evidence="2">The sequence shown here is derived from an EMBL/GenBank/DDBJ whole genome shotgun (WGS) entry which is preliminary data.</text>
</comment>
<protein>
    <submittedName>
        <fullName evidence="2">Uncharacterized protein</fullName>
    </submittedName>
</protein>
<keyword evidence="1" id="KW-1133">Transmembrane helix</keyword>
<dbReference type="EMBL" id="JAASRO010000001">
    <property type="protein sequence ID" value="NIK59067.1"/>
    <property type="molecule type" value="Genomic_DNA"/>
</dbReference>
<dbReference type="Proteomes" id="UP000555407">
    <property type="component" value="Unassembled WGS sequence"/>
</dbReference>
<feature type="transmembrane region" description="Helical" evidence="1">
    <location>
        <begin position="37"/>
        <end position="60"/>
    </location>
</feature>
<keyword evidence="1" id="KW-0472">Membrane</keyword>
<evidence type="ECO:0000313" key="3">
    <source>
        <dbReference type="Proteomes" id="UP000555407"/>
    </source>
</evidence>
<keyword evidence="1" id="KW-0812">Transmembrane</keyword>
<reference evidence="2 3" key="1">
    <citation type="submission" date="2020-03" db="EMBL/GenBank/DDBJ databases">
        <title>Sequencing the genomes of 1000 actinobacteria strains.</title>
        <authorList>
            <person name="Klenk H.-P."/>
        </authorList>
    </citation>
    <scope>NUCLEOTIDE SEQUENCE [LARGE SCALE GENOMIC DNA]</scope>
    <source>
        <strain evidence="2 3">DSM 45490</strain>
    </source>
</reference>
<evidence type="ECO:0000256" key="1">
    <source>
        <dbReference type="SAM" id="Phobius"/>
    </source>
</evidence>
<dbReference type="InterPro" id="IPR039708">
    <property type="entry name" value="MT1774/Rv1733c-like"/>
</dbReference>
<gene>
    <name evidence="2" type="ORF">BJY22_004784</name>
</gene>
<dbReference type="PANTHER" id="PTHR42305:SF1">
    <property type="entry name" value="MEMBRANE PROTEIN RV1733C-RELATED"/>
    <property type="match status" value="1"/>
</dbReference>
<feature type="transmembrane region" description="Helical" evidence="1">
    <location>
        <begin position="150"/>
        <end position="175"/>
    </location>
</feature>
<evidence type="ECO:0000313" key="2">
    <source>
        <dbReference type="EMBL" id="NIK59067.1"/>
    </source>
</evidence>
<keyword evidence="3" id="KW-1185">Reference proteome</keyword>
<proteinExistence type="predicted"/>
<organism evidence="2 3">
    <name type="scientific">Kribbella shirazensis</name>
    <dbReference type="NCBI Taxonomy" id="1105143"/>
    <lineage>
        <taxon>Bacteria</taxon>
        <taxon>Bacillati</taxon>
        <taxon>Actinomycetota</taxon>
        <taxon>Actinomycetes</taxon>
        <taxon>Propionibacteriales</taxon>
        <taxon>Kribbellaceae</taxon>
        <taxon>Kribbella</taxon>
    </lineage>
</organism>
<dbReference type="RefSeq" id="WP_167210309.1">
    <property type="nucleotide sequence ID" value="NZ_JAASRO010000001.1"/>
</dbReference>
<dbReference type="PANTHER" id="PTHR42305">
    <property type="entry name" value="MEMBRANE PROTEIN RV1733C-RELATED"/>
    <property type="match status" value="1"/>
</dbReference>
<dbReference type="AlphaFoldDB" id="A0A7X5VDB0"/>
<accession>A0A7X5VDB0</accession>
<sequence>MSTHQQRRAELAIRMQLRRLSVAENPLRRREDRLEAALLLGALVTALLVIAAAAVLATIVRDHADYAAARQRAELRPAQARTLEGTTDPVLSQLGQSTTTVKVQWFDAAGSVREGQHDVPIGTTAGTELSIWLDRTGAMTRSPREPAESAALGGAVGVTATMLTWLLLFGSFRLCRRPLDRSREQAWEREWEQVAPRWTGRQT</sequence>